<evidence type="ECO:0000256" key="8">
    <source>
        <dbReference type="ARBA" id="ARBA00023186"/>
    </source>
</evidence>
<dbReference type="InterPro" id="IPR046357">
    <property type="entry name" value="PPIase_dom_sf"/>
</dbReference>
<dbReference type="Pfam" id="PF00254">
    <property type="entry name" value="FKBP_C"/>
    <property type="match status" value="1"/>
</dbReference>
<keyword evidence="9 12" id="KW-0413">Isomerase</keyword>
<dbReference type="EC" id="5.2.1.8" evidence="3 12"/>
<keyword evidence="6 12" id="KW-0132">Cell division</keyword>
<dbReference type="InterPro" id="IPR027304">
    <property type="entry name" value="Trigger_fact/SurA_dom_sf"/>
</dbReference>
<feature type="region of interest" description="Disordered" evidence="15">
    <location>
        <begin position="460"/>
        <end position="489"/>
    </location>
</feature>
<evidence type="ECO:0000256" key="14">
    <source>
        <dbReference type="RuleBase" id="RU003914"/>
    </source>
</evidence>
<dbReference type="HAMAP" id="MF_00303">
    <property type="entry name" value="Trigger_factor_Tig"/>
    <property type="match status" value="1"/>
</dbReference>
<dbReference type="Gene3D" id="3.30.70.1050">
    <property type="entry name" value="Trigger factor ribosome-binding domain"/>
    <property type="match status" value="1"/>
</dbReference>
<dbReference type="PIRSF" id="PIRSF003095">
    <property type="entry name" value="Trigger_factor"/>
    <property type="match status" value="1"/>
</dbReference>
<comment type="function">
    <text evidence="12">Involved in protein export. Acts as a chaperone by maintaining the newly synthesized protein in an open conformation. Functions as a peptidyl-prolyl cis-trans isomerase.</text>
</comment>
<dbReference type="Pfam" id="PF05697">
    <property type="entry name" value="Trigger_N"/>
    <property type="match status" value="1"/>
</dbReference>
<evidence type="ECO:0000256" key="11">
    <source>
        <dbReference type="ARBA" id="ARBA00029986"/>
    </source>
</evidence>
<dbReference type="Gene3D" id="3.10.50.40">
    <property type="match status" value="1"/>
</dbReference>
<evidence type="ECO:0000256" key="4">
    <source>
        <dbReference type="ARBA" id="ARBA00016902"/>
    </source>
</evidence>
<evidence type="ECO:0000256" key="13">
    <source>
        <dbReference type="PROSITE-ProRule" id="PRU00277"/>
    </source>
</evidence>
<dbReference type="Proteomes" id="UP000193866">
    <property type="component" value="Unassembled WGS sequence"/>
</dbReference>
<dbReference type="Gene3D" id="1.10.3120.10">
    <property type="entry name" value="Trigger factor, C-terminal domain"/>
    <property type="match status" value="1"/>
</dbReference>
<dbReference type="GO" id="GO:0015031">
    <property type="term" value="P:protein transport"/>
    <property type="evidence" value="ECO:0007669"/>
    <property type="project" value="UniProtKB-UniRule"/>
</dbReference>
<evidence type="ECO:0000313" key="17">
    <source>
        <dbReference type="EMBL" id="ORW11826.1"/>
    </source>
</evidence>
<dbReference type="PANTHER" id="PTHR30560:SF3">
    <property type="entry name" value="TRIGGER FACTOR-LIKE PROTEIN TIG, CHLOROPLASTIC"/>
    <property type="match status" value="1"/>
</dbReference>
<evidence type="ECO:0000256" key="3">
    <source>
        <dbReference type="ARBA" id="ARBA00013194"/>
    </source>
</evidence>
<dbReference type="GO" id="GO:0003755">
    <property type="term" value="F:peptidyl-prolyl cis-trans isomerase activity"/>
    <property type="evidence" value="ECO:0007669"/>
    <property type="project" value="UniProtKB-UniRule"/>
</dbReference>
<dbReference type="EMBL" id="LQPG01000016">
    <property type="protein sequence ID" value="ORW11826.1"/>
    <property type="molecule type" value="Genomic_DNA"/>
</dbReference>
<evidence type="ECO:0000256" key="15">
    <source>
        <dbReference type="SAM" id="MobiDB-lite"/>
    </source>
</evidence>
<dbReference type="SUPFAM" id="SSF102735">
    <property type="entry name" value="Trigger factor ribosome-binding domain"/>
    <property type="match status" value="1"/>
</dbReference>
<dbReference type="GO" id="GO:0043022">
    <property type="term" value="F:ribosome binding"/>
    <property type="evidence" value="ECO:0007669"/>
    <property type="project" value="TreeGrafter"/>
</dbReference>
<keyword evidence="10 12" id="KW-0131">Cell cycle</keyword>
<dbReference type="InterPro" id="IPR008880">
    <property type="entry name" value="Trigger_fac_C"/>
</dbReference>
<evidence type="ECO:0000256" key="9">
    <source>
        <dbReference type="ARBA" id="ARBA00023235"/>
    </source>
</evidence>
<name>A0A1X1YL22_9MYCO</name>
<reference evidence="17 18" key="1">
    <citation type="submission" date="2016-01" db="EMBL/GenBank/DDBJ databases">
        <title>The new phylogeny of the genus Mycobacterium.</title>
        <authorList>
            <person name="Tarcisio F."/>
            <person name="Conor M."/>
            <person name="Antonella G."/>
            <person name="Elisabetta G."/>
            <person name="Giulia F.S."/>
            <person name="Sara T."/>
            <person name="Anna F."/>
            <person name="Clotilde B."/>
            <person name="Roberto B."/>
            <person name="Veronica D.S."/>
            <person name="Fabio R."/>
            <person name="Monica P."/>
            <person name="Olivier J."/>
            <person name="Enrico T."/>
            <person name="Nicola S."/>
        </authorList>
    </citation>
    <scope>NUCLEOTIDE SEQUENCE [LARGE SCALE GENOMIC DNA]</scope>
    <source>
        <strain evidence="17 18">DSM 45394</strain>
    </source>
</reference>
<dbReference type="OrthoDB" id="9767721at2"/>
<comment type="domain">
    <text evidence="12">Consists of 3 domains; the N-terminus binds the ribosome, the middle domain has PPIase activity, while the C-terminus has intrinsic chaperone activity on its own.</text>
</comment>
<evidence type="ECO:0000256" key="12">
    <source>
        <dbReference type="HAMAP-Rule" id="MF_00303"/>
    </source>
</evidence>
<dbReference type="STRING" id="1108812.AWC16_09690"/>
<dbReference type="AlphaFoldDB" id="A0A1X1YL22"/>
<keyword evidence="5 12" id="KW-0963">Cytoplasm</keyword>
<dbReference type="InterPro" id="IPR036611">
    <property type="entry name" value="Trigger_fac_ribosome-bd_sf"/>
</dbReference>
<dbReference type="FunFam" id="3.10.50.40:FF:000019">
    <property type="entry name" value="Trigger factor"/>
    <property type="match status" value="1"/>
</dbReference>
<sequence length="489" mass="52735">MKSTVEQLTPTRVRINVEVPFTELQPDFERTYKELAKQVRLPGFRPGKAPAKLIEARFGRAAVLQQVVNEALPSRYSEAVTSSDLKPLGQPDIEVTKLDDGEHIAFTAEVDVRPEITLPDLEQLKISVDPIEVADDEVDAELDALRARFGTLTGVERPAAKGDFVSIDLDATVDGEVVEGAATEGLSHEVGSGQLIEGLDDAIVGLTAGESKAFTTKLAAGPQAGKDAEVTVTVQSVKERELPEADDEFAQLASEFDTIGELRESLIEQVSRTKRIQQAEKVREATLEALVDQVEMPLPEAVVQAHIDNALHNALHVVDHDENKFAESLAEKGSSRAEFDAETRREAEKSVKTQLLLDALGDKLEIQVGQTDLTQHLVLMARQYGVPPQQLIQFLQENNQLPAVFADVRRGMALAAAVRAAEVSDTAGNEIDTAEFFGTGKADEDEADEAREALDALEAADDEAAEAADDEAAEAADDDAVEAGAASDE</sequence>
<dbReference type="SUPFAM" id="SSF54534">
    <property type="entry name" value="FKBP-like"/>
    <property type="match status" value="1"/>
</dbReference>
<dbReference type="GO" id="GO:0005737">
    <property type="term" value="C:cytoplasm"/>
    <property type="evidence" value="ECO:0007669"/>
    <property type="project" value="UniProtKB-SubCell"/>
</dbReference>
<dbReference type="NCBIfam" id="TIGR00115">
    <property type="entry name" value="tig"/>
    <property type="match status" value="1"/>
</dbReference>
<dbReference type="InterPro" id="IPR037041">
    <property type="entry name" value="Trigger_fac_C_sf"/>
</dbReference>
<dbReference type="PROSITE" id="PS50059">
    <property type="entry name" value="FKBP_PPIASE"/>
    <property type="match status" value="1"/>
</dbReference>
<comment type="subcellular location">
    <subcellularLocation>
        <location evidence="12">Cytoplasm</location>
    </subcellularLocation>
    <text evidence="12">About half TF is bound to the ribosome near the polypeptide exit tunnel while the other half is free in the cytoplasm.</text>
</comment>
<evidence type="ECO:0000256" key="10">
    <source>
        <dbReference type="ARBA" id="ARBA00023306"/>
    </source>
</evidence>
<proteinExistence type="inferred from homology"/>
<dbReference type="InterPro" id="IPR008881">
    <property type="entry name" value="Trigger_fac_ribosome-bd_bac"/>
</dbReference>
<comment type="catalytic activity">
    <reaction evidence="1 12 13">
        <text>[protein]-peptidylproline (omega=180) = [protein]-peptidylproline (omega=0)</text>
        <dbReference type="Rhea" id="RHEA:16237"/>
        <dbReference type="Rhea" id="RHEA-COMP:10747"/>
        <dbReference type="Rhea" id="RHEA-COMP:10748"/>
        <dbReference type="ChEBI" id="CHEBI:83833"/>
        <dbReference type="ChEBI" id="CHEBI:83834"/>
        <dbReference type="EC" id="5.2.1.8"/>
    </reaction>
</comment>
<keyword evidence="18" id="KW-1185">Reference proteome</keyword>
<feature type="domain" description="PPIase FKBP-type" evidence="16">
    <location>
        <begin position="162"/>
        <end position="210"/>
    </location>
</feature>
<keyword evidence="8 12" id="KW-0143">Chaperone</keyword>
<accession>A0A1X1YL22</accession>
<evidence type="ECO:0000256" key="6">
    <source>
        <dbReference type="ARBA" id="ARBA00022618"/>
    </source>
</evidence>
<dbReference type="PANTHER" id="PTHR30560">
    <property type="entry name" value="TRIGGER FACTOR CHAPERONE AND PEPTIDYL-PROLYL CIS/TRANS ISOMERASE"/>
    <property type="match status" value="1"/>
</dbReference>
<gene>
    <name evidence="12" type="primary">tig</name>
    <name evidence="17" type="ORF">AWC16_09690</name>
</gene>
<dbReference type="Pfam" id="PF05698">
    <property type="entry name" value="Trigger_C"/>
    <property type="match status" value="1"/>
</dbReference>
<evidence type="ECO:0000313" key="18">
    <source>
        <dbReference type="Proteomes" id="UP000193866"/>
    </source>
</evidence>
<comment type="similarity">
    <text evidence="2 12 14">Belongs to the FKBP-type PPIase family. Tig subfamily.</text>
</comment>
<dbReference type="InterPro" id="IPR001179">
    <property type="entry name" value="PPIase_FKBP_dom"/>
</dbReference>
<dbReference type="GO" id="GO:0043335">
    <property type="term" value="P:protein unfolding"/>
    <property type="evidence" value="ECO:0007669"/>
    <property type="project" value="TreeGrafter"/>
</dbReference>
<dbReference type="GO" id="GO:0051083">
    <property type="term" value="P:'de novo' cotranslational protein folding"/>
    <property type="evidence" value="ECO:0007669"/>
    <property type="project" value="TreeGrafter"/>
</dbReference>
<dbReference type="RefSeq" id="WP_085264290.1">
    <property type="nucleotide sequence ID" value="NZ_JACKVG010000014.1"/>
</dbReference>
<keyword evidence="7 12" id="KW-0697">Rotamase</keyword>
<dbReference type="GO" id="GO:0051301">
    <property type="term" value="P:cell division"/>
    <property type="evidence" value="ECO:0007669"/>
    <property type="project" value="UniProtKB-KW"/>
</dbReference>
<evidence type="ECO:0000259" key="16">
    <source>
        <dbReference type="PROSITE" id="PS50059"/>
    </source>
</evidence>
<comment type="caution">
    <text evidence="17">The sequence shown here is derived from an EMBL/GenBank/DDBJ whole genome shotgun (WGS) entry which is preliminary data.</text>
</comment>
<dbReference type="GO" id="GO:0044183">
    <property type="term" value="F:protein folding chaperone"/>
    <property type="evidence" value="ECO:0007669"/>
    <property type="project" value="TreeGrafter"/>
</dbReference>
<evidence type="ECO:0000256" key="1">
    <source>
        <dbReference type="ARBA" id="ARBA00000971"/>
    </source>
</evidence>
<dbReference type="InterPro" id="IPR005215">
    <property type="entry name" value="Trig_fac"/>
</dbReference>
<evidence type="ECO:0000256" key="7">
    <source>
        <dbReference type="ARBA" id="ARBA00023110"/>
    </source>
</evidence>
<dbReference type="SUPFAM" id="SSF109998">
    <property type="entry name" value="Triger factor/SurA peptide-binding domain-like"/>
    <property type="match status" value="1"/>
</dbReference>
<organism evidence="17 18">
    <name type="scientific">Mycolicibacter longobardus</name>
    <dbReference type="NCBI Taxonomy" id="1108812"/>
    <lineage>
        <taxon>Bacteria</taxon>
        <taxon>Bacillati</taxon>
        <taxon>Actinomycetota</taxon>
        <taxon>Actinomycetes</taxon>
        <taxon>Mycobacteriales</taxon>
        <taxon>Mycobacteriaceae</taxon>
        <taxon>Mycolicibacter</taxon>
    </lineage>
</organism>
<protein>
    <recommendedName>
        <fullName evidence="4 12">Trigger factor</fullName>
        <shortName evidence="12">TF</shortName>
        <ecNumber evidence="3 12">5.2.1.8</ecNumber>
    </recommendedName>
    <alternativeName>
        <fullName evidence="11 12">PPIase</fullName>
    </alternativeName>
</protein>
<evidence type="ECO:0000256" key="2">
    <source>
        <dbReference type="ARBA" id="ARBA00005464"/>
    </source>
</evidence>
<evidence type="ECO:0000256" key="5">
    <source>
        <dbReference type="ARBA" id="ARBA00022490"/>
    </source>
</evidence>